<feature type="transmembrane region" description="Helical" evidence="8">
    <location>
        <begin position="126"/>
        <end position="145"/>
    </location>
</feature>
<evidence type="ECO:0000256" key="8">
    <source>
        <dbReference type="SAM" id="Phobius"/>
    </source>
</evidence>
<gene>
    <name evidence="10" type="ORF">KZO38_09195</name>
</gene>
<comment type="caution">
    <text evidence="10">The sequence shown here is derived from an EMBL/GenBank/DDBJ whole genome shotgun (WGS) entry which is preliminary data.</text>
</comment>
<name>A0ABS6YED3_9BACT</name>
<evidence type="ECO:0000256" key="2">
    <source>
        <dbReference type="ARBA" id="ARBA00022448"/>
    </source>
</evidence>
<feature type="transmembrane region" description="Helical" evidence="8">
    <location>
        <begin position="18"/>
        <end position="35"/>
    </location>
</feature>
<keyword evidence="7 8" id="KW-0472">Membrane</keyword>
<evidence type="ECO:0000256" key="6">
    <source>
        <dbReference type="ARBA" id="ARBA00023065"/>
    </source>
</evidence>
<evidence type="ECO:0000256" key="1">
    <source>
        <dbReference type="ARBA" id="ARBA00004141"/>
    </source>
</evidence>
<feature type="transmembrane region" description="Helical" evidence="8">
    <location>
        <begin position="42"/>
        <end position="60"/>
    </location>
</feature>
<feature type="transmembrane region" description="Helical" evidence="8">
    <location>
        <begin position="302"/>
        <end position="326"/>
    </location>
</feature>
<sequence length="711" mass="79548">MPITFNISNYFPIIDPTWAFFVVLMIILCAPIIMGKLRIPHIVGMVLAGVAIGKYGLHILERDTSFELFGKVGLYYILFLAALEMDIEGLKKNKFRFVIFGFITFLLPFFLTFYSSLYLLSLSPTTSLLMACIMSSHTLIGYPIVSRFGLQRKTPVMLAVGSTMISLLMALLVLAAIVASSNGTSGPMFWVVFLLKFALFCCFLTLAIPRLCRWFLRRYSDSVMQFIFVLAIMFLSAALSQMIGLEGIFGAFLAGLILNRYIPSVSPLMNRLEFIGNALFIPYFLISVGMLIDITVLYKTPFVIVITTSLVFFGTVGKAAAAYLIAKVFKLQKHAGQMMFGLTAAHAAGSIAMLLVGLEIAKNGGSEQIVTNDVLNGVVVMILITCVLASFVTQSASQKMVVADNMISNEPSNNIDDERILIPVKYPECADSLLGLALLIRNPKLKRELIALNVVYDDADVATNQAKGKRLLEKLSRDAAASEVPVTTQVRVAVNIANGIKHAFQEFNASEIIIGMHTHQEVSTKFWGEFHQSLFNGINCQIIMARITEPLNTIRRIQVAVPSRAQFEPGFHRWVERLARISALLECKIQFHGRQDTLDLIQEYLVNKHPDVRVEYTEMEHWNMLPQLAASINEDHMFVIVTARTGTVSYKNAQERLPEEIKQFFSGKNLMIIFPDQYGYGVDQMTFAQPKHIEERSAYEAVGKWIKNKLK</sequence>
<feature type="transmembrane region" description="Helical" evidence="8">
    <location>
        <begin position="97"/>
        <end position="120"/>
    </location>
</feature>
<keyword evidence="11" id="KW-1185">Reference proteome</keyword>
<feature type="transmembrane region" description="Helical" evidence="8">
    <location>
        <begin position="219"/>
        <end position="237"/>
    </location>
</feature>
<dbReference type="PANTHER" id="PTHR43562">
    <property type="entry name" value="NAPA-TYPE SODIUM/HYDROGEN ANTIPORTER"/>
    <property type="match status" value="1"/>
</dbReference>
<keyword evidence="6" id="KW-0406">Ion transport</keyword>
<keyword evidence="4 8" id="KW-0812">Transmembrane</keyword>
<evidence type="ECO:0000313" key="11">
    <source>
        <dbReference type="Proteomes" id="UP000788426"/>
    </source>
</evidence>
<organism evidence="10 11">
    <name type="scientific">Hoylesella nanceiensis</name>
    <dbReference type="NCBI Taxonomy" id="425941"/>
    <lineage>
        <taxon>Bacteria</taxon>
        <taxon>Pseudomonadati</taxon>
        <taxon>Bacteroidota</taxon>
        <taxon>Bacteroidia</taxon>
        <taxon>Bacteroidales</taxon>
        <taxon>Prevotellaceae</taxon>
        <taxon>Hoylesella</taxon>
    </lineage>
</organism>
<feature type="domain" description="Cation/H+ exchanger transmembrane" evidence="9">
    <location>
        <begin position="25"/>
        <end position="394"/>
    </location>
</feature>
<protein>
    <submittedName>
        <fullName evidence="10">Cation:proton antiporter</fullName>
    </submittedName>
</protein>
<evidence type="ECO:0000313" key="10">
    <source>
        <dbReference type="EMBL" id="MBW4769926.1"/>
    </source>
</evidence>
<dbReference type="Pfam" id="PF00999">
    <property type="entry name" value="Na_H_Exchanger"/>
    <property type="match status" value="1"/>
</dbReference>
<dbReference type="PANTHER" id="PTHR43562:SF4">
    <property type="entry name" value="NA(+)_H(+) ANTIPORTER NHAS5"/>
    <property type="match status" value="1"/>
</dbReference>
<comment type="subcellular location">
    <subcellularLocation>
        <location evidence="1">Membrane</location>
        <topology evidence="1">Multi-pass membrane protein</topology>
    </subcellularLocation>
</comment>
<feature type="transmembrane region" description="Helical" evidence="8">
    <location>
        <begin position="187"/>
        <end position="207"/>
    </location>
</feature>
<feature type="transmembrane region" description="Helical" evidence="8">
    <location>
        <begin position="338"/>
        <end position="358"/>
    </location>
</feature>
<reference evidence="10 11" key="1">
    <citation type="submission" date="2021-07" db="EMBL/GenBank/DDBJ databases">
        <title>Genomic diversity and antimicrobial resistance of Prevotella spp. isolated from chronic lung disease airways.</title>
        <authorList>
            <person name="Webb K.A."/>
            <person name="Olagoke O.S."/>
            <person name="Baird T."/>
            <person name="Neill J."/>
            <person name="Pham A."/>
            <person name="Wells T.J."/>
            <person name="Ramsay K.A."/>
            <person name="Bell S.C."/>
            <person name="Sarovich D.S."/>
            <person name="Price E.P."/>
        </authorList>
    </citation>
    <scope>NUCLEOTIDE SEQUENCE [LARGE SCALE GENOMIC DNA]</scope>
    <source>
        <strain evidence="10 11">SCHI0011.S.12</strain>
    </source>
</reference>
<dbReference type="Proteomes" id="UP000788426">
    <property type="component" value="Unassembled WGS sequence"/>
</dbReference>
<feature type="transmembrane region" description="Helical" evidence="8">
    <location>
        <begin position="274"/>
        <end position="296"/>
    </location>
</feature>
<evidence type="ECO:0000259" key="9">
    <source>
        <dbReference type="Pfam" id="PF00999"/>
    </source>
</evidence>
<evidence type="ECO:0000256" key="4">
    <source>
        <dbReference type="ARBA" id="ARBA00022692"/>
    </source>
</evidence>
<keyword evidence="3" id="KW-0050">Antiport</keyword>
<dbReference type="RefSeq" id="WP_219482057.1">
    <property type="nucleotide sequence ID" value="NZ_JAHXCT010000007.1"/>
</dbReference>
<evidence type="ECO:0000256" key="5">
    <source>
        <dbReference type="ARBA" id="ARBA00022989"/>
    </source>
</evidence>
<feature type="transmembrane region" description="Helical" evidence="8">
    <location>
        <begin position="157"/>
        <end position="181"/>
    </location>
</feature>
<keyword evidence="5 8" id="KW-1133">Transmembrane helix</keyword>
<keyword evidence="2" id="KW-0813">Transport</keyword>
<feature type="transmembrane region" description="Helical" evidence="8">
    <location>
        <begin position="374"/>
        <end position="392"/>
    </location>
</feature>
<feature type="transmembrane region" description="Helical" evidence="8">
    <location>
        <begin position="66"/>
        <end position="85"/>
    </location>
</feature>
<evidence type="ECO:0000256" key="7">
    <source>
        <dbReference type="ARBA" id="ARBA00023136"/>
    </source>
</evidence>
<evidence type="ECO:0000256" key="3">
    <source>
        <dbReference type="ARBA" id="ARBA00022449"/>
    </source>
</evidence>
<dbReference type="EMBL" id="JAHXCT010000007">
    <property type="protein sequence ID" value="MBW4769926.1"/>
    <property type="molecule type" value="Genomic_DNA"/>
</dbReference>
<proteinExistence type="predicted"/>
<accession>A0ABS6YED3</accession>
<dbReference type="InterPro" id="IPR006153">
    <property type="entry name" value="Cation/H_exchanger_TM"/>
</dbReference>